<evidence type="ECO:0000313" key="2">
    <source>
        <dbReference type="EMBL" id="TFK37420.1"/>
    </source>
</evidence>
<feature type="transmembrane region" description="Helical" evidence="1">
    <location>
        <begin position="21"/>
        <end position="42"/>
    </location>
</feature>
<dbReference type="OrthoDB" id="3053835at2759"/>
<name>A0A5C3LWS7_9AGAR</name>
<evidence type="ECO:0000313" key="3">
    <source>
        <dbReference type="Proteomes" id="UP000308652"/>
    </source>
</evidence>
<keyword evidence="1" id="KW-1133">Transmembrane helix</keyword>
<keyword evidence="1" id="KW-0472">Membrane</keyword>
<accession>A0A5C3LWS7</accession>
<dbReference type="Proteomes" id="UP000308652">
    <property type="component" value="Unassembled WGS sequence"/>
</dbReference>
<keyword evidence="1" id="KW-0812">Transmembrane</keyword>
<organism evidence="2 3">
    <name type="scientific">Crucibulum laeve</name>
    <dbReference type="NCBI Taxonomy" id="68775"/>
    <lineage>
        <taxon>Eukaryota</taxon>
        <taxon>Fungi</taxon>
        <taxon>Dikarya</taxon>
        <taxon>Basidiomycota</taxon>
        <taxon>Agaricomycotina</taxon>
        <taxon>Agaricomycetes</taxon>
        <taxon>Agaricomycetidae</taxon>
        <taxon>Agaricales</taxon>
        <taxon>Agaricineae</taxon>
        <taxon>Nidulariaceae</taxon>
        <taxon>Crucibulum</taxon>
    </lineage>
</organism>
<sequence length="101" mass="11466">ILVSPDLYYVAFPNDKLQIKCLVYGIFILQTVQFILIVHDSFLYFGVHFGDPVALDSSQTEWFSVPVSGAVRRAVQIFYTIRIRILLGKKFVPIIIAIVSC</sequence>
<gene>
    <name evidence="2" type="ORF">BDQ12DRAFT_607913</name>
</gene>
<feature type="non-terminal residue" evidence="2">
    <location>
        <position position="1"/>
    </location>
</feature>
<protein>
    <submittedName>
        <fullName evidence="2">Uncharacterized protein</fullName>
    </submittedName>
</protein>
<dbReference type="STRING" id="68775.A0A5C3LWS7"/>
<keyword evidence="3" id="KW-1185">Reference proteome</keyword>
<proteinExistence type="predicted"/>
<evidence type="ECO:0000256" key="1">
    <source>
        <dbReference type="SAM" id="Phobius"/>
    </source>
</evidence>
<dbReference type="EMBL" id="ML213608">
    <property type="protein sequence ID" value="TFK37420.1"/>
    <property type="molecule type" value="Genomic_DNA"/>
</dbReference>
<dbReference type="AlphaFoldDB" id="A0A5C3LWS7"/>
<reference evidence="2 3" key="1">
    <citation type="journal article" date="2019" name="Nat. Ecol. Evol.">
        <title>Megaphylogeny resolves global patterns of mushroom evolution.</title>
        <authorList>
            <person name="Varga T."/>
            <person name="Krizsan K."/>
            <person name="Foldi C."/>
            <person name="Dima B."/>
            <person name="Sanchez-Garcia M."/>
            <person name="Sanchez-Ramirez S."/>
            <person name="Szollosi G.J."/>
            <person name="Szarkandi J.G."/>
            <person name="Papp V."/>
            <person name="Albert L."/>
            <person name="Andreopoulos W."/>
            <person name="Angelini C."/>
            <person name="Antonin V."/>
            <person name="Barry K.W."/>
            <person name="Bougher N.L."/>
            <person name="Buchanan P."/>
            <person name="Buyck B."/>
            <person name="Bense V."/>
            <person name="Catcheside P."/>
            <person name="Chovatia M."/>
            <person name="Cooper J."/>
            <person name="Damon W."/>
            <person name="Desjardin D."/>
            <person name="Finy P."/>
            <person name="Geml J."/>
            <person name="Haridas S."/>
            <person name="Hughes K."/>
            <person name="Justo A."/>
            <person name="Karasinski D."/>
            <person name="Kautmanova I."/>
            <person name="Kiss B."/>
            <person name="Kocsube S."/>
            <person name="Kotiranta H."/>
            <person name="LaButti K.M."/>
            <person name="Lechner B.E."/>
            <person name="Liimatainen K."/>
            <person name="Lipzen A."/>
            <person name="Lukacs Z."/>
            <person name="Mihaltcheva S."/>
            <person name="Morgado L.N."/>
            <person name="Niskanen T."/>
            <person name="Noordeloos M.E."/>
            <person name="Ohm R.A."/>
            <person name="Ortiz-Santana B."/>
            <person name="Ovrebo C."/>
            <person name="Racz N."/>
            <person name="Riley R."/>
            <person name="Savchenko A."/>
            <person name="Shiryaev A."/>
            <person name="Soop K."/>
            <person name="Spirin V."/>
            <person name="Szebenyi C."/>
            <person name="Tomsovsky M."/>
            <person name="Tulloss R.E."/>
            <person name="Uehling J."/>
            <person name="Grigoriev I.V."/>
            <person name="Vagvolgyi C."/>
            <person name="Papp T."/>
            <person name="Martin F.M."/>
            <person name="Miettinen O."/>
            <person name="Hibbett D.S."/>
            <person name="Nagy L.G."/>
        </authorList>
    </citation>
    <scope>NUCLEOTIDE SEQUENCE [LARGE SCALE GENOMIC DNA]</scope>
    <source>
        <strain evidence="2 3">CBS 166.37</strain>
    </source>
</reference>